<keyword evidence="4" id="KW-1185">Reference proteome</keyword>
<feature type="domain" description="Acyl-CoA thioesterase-like C-terminal" evidence="2">
    <location>
        <begin position="130"/>
        <end position="262"/>
    </location>
</feature>
<organism evidence="3 4">
    <name type="scientific">Antricoccus suffuscus</name>
    <dbReference type="NCBI Taxonomy" id="1629062"/>
    <lineage>
        <taxon>Bacteria</taxon>
        <taxon>Bacillati</taxon>
        <taxon>Actinomycetota</taxon>
        <taxon>Actinomycetes</taxon>
        <taxon>Geodermatophilales</taxon>
        <taxon>Antricoccaceae</taxon>
        <taxon>Antricoccus</taxon>
    </lineage>
</organism>
<evidence type="ECO:0000313" key="3">
    <source>
        <dbReference type="EMBL" id="PRZ42839.1"/>
    </source>
</evidence>
<dbReference type="InterPro" id="IPR049449">
    <property type="entry name" value="TesB_ACOT8-like_N"/>
</dbReference>
<reference evidence="3 4" key="1">
    <citation type="submission" date="2018-03" db="EMBL/GenBank/DDBJ databases">
        <title>Genomic Encyclopedia of Archaeal and Bacterial Type Strains, Phase II (KMG-II): from individual species to whole genera.</title>
        <authorList>
            <person name="Goeker M."/>
        </authorList>
    </citation>
    <scope>NUCLEOTIDE SEQUENCE [LARGE SCALE GENOMIC DNA]</scope>
    <source>
        <strain evidence="3 4">DSM 100065</strain>
    </source>
</reference>
<name>A0A2T1A2K8_9ACTN</name>
<dbReference type="InterPro" id="IPR049450">
    <property type="entry name" value="ACOT8-like_C"/>
</dbReference>
<dbReference type="InterPro" id="IPR052389">
    <property type="entry name" value="Sec_Metab_Biosynth-Assoc"/>
</dbReference>
<dbReference type="Proteomes" id="UP000237752">
    <property type="component" value="Unassembled WGS sequence"/>
</dbReference>
<dbReference type="Pfam" id="PF13622">
    <property type="entry name" value="4HBT_3"/>
    <property type="match status" value="1"/>
</dbReference>
<dbReference type="PANTHER" id="PTHR38110:SF1">
    <property type="entry name" value="THIOESTERASE DOMAIN-CONTAINING PROTEIN"/>
    <property type="match status" value="1"/>
</dbReference>
<dbReference type="PANTHER" id="PTHR38110">
    <property type="entry name" value="CHROMOSOME 23, WHOLE GENOME SHOTGUN SEQUENCE"/>
    <property type="match status" value="1"/>
</dbReference>
<proteinExistence type="predicted"/>
<dbReference type="RefSeq" id="WP_106348369.1">
    <property type="nucleotide sequence ID" value="NZ_PVUE01000004.1"/>
</dbReference>
<dbReference type="AlphaFoldDB" id="A0A2T1A2K8"/>
<dbReference type="InterPro" id="IPR029069">
    <property type="entry name" value="HotDog_dom_sf"/>
</dbReference>
<dbReference type="Pfam" id="PF20789">
    <property type="entry name" value="4HBT_3C"/>
    <property type="match status" value="1"/>
</dbReference>
<evidence type="ECO:0000259" key="2">
    <source>
        <dbReference type="Pfam" id="PF20789"/>
    </source>
</evidence>
<evidence type="ECO:0000313" key="4">
    <source>
        <dbReference type="Proteomes" id="UP000237752"/>
    </source>
</evidence>
<dbReference type="SUPFAM" id="SSF54637">
    <property type="entry name" value="Thioesterase/thiol ester dehydrase-isomerase"/>
    <property type="match status" value="2"/>
</dbReference>
<sequence>MGIYEKATAVTAVGAGMYDAYISEQWTVGVKPQGGYLLGIVARAAADMVGDSHPHLQAISSSFLQAPDVGPATVQVDVLRAGRGASQLRATLLQNDKPCVDSLLVQGVLDDADAWWTAATPPDIPDESDCDLMPRSAPGAGFDVPMMDMVEQRFDPKGMGFTRGEPGHAGTIGGWIRLADGAAWDPMSLLIPLDPTPPISFDMGLAGWAPTMQLSAYIRRLPAPGPVRVFTKSLDIGNDRMDETTYAWDSKGRLVGQATQLTGVRTP</sequence>
<evidence type="ECO:0000259" key="1">
    <source>
        <dbReference type="Pfam" id="PF13622"/>
    </source>
</evidence>
<comment type="caution">
    <text evidence="3">The sequence shown here is derived from an EMBL/GenBank/DDBJ whole genome shotgun (WGS) entry which is preliminary data.</text>
</comment>
<dbReference type="Gene3D" id="2.40.160.210">
    <property type="entry name" value="Acyl-CoA thioesterase, double hotdog domain"/>
    <property type="match status" value="1"/>
</dbReference>
<protein>
    <submittedName>
        <fullName evidence="3">Thioesterase superfamily protein</fullName>
    </submittedName>
</protein>
<dbReference type="EMBL" id="PVUE01000004">
    <property type="protein sequence ID" value="PRZ42839.1"/>
    <property type="molecule type" value="Genomic_DNA"/>
</dbReference>
<dbReference type="OrthoDB" id="5418286at2"/>
<gene>
    <name evidence="3" type="ORF">CLV47_104187</name>
</gene>
<accession>A0A2T1A2K8</accession>
<feature type="domain" description="Acyl-CoA thioesterase-like N-terminal HotDog" evidence="1">
    <location>
        <begin position="23"/>
        <end position="104"/>
    </location>
</feature>
<dbReference type="InterPro" id="IPR042171">
    <property type="entry name" value="Acyl-CoA_hotdog"/>
</dbReference>